<proteinExistence type="inferred from homology"/>
<dbReference type="Pfam" id="PF07703">
    <property type="entry name" value="A2M_BRD"/>
    <property type="match status" value="1"/>
</dbReference>
<dbReference type="GO" id="GO:0004866">
    <property type="term" value="F:endopeptidase inhibitor activity"/>
    <property type="evidence" value="ECO:0007669"/>
    <property type="project" value="InterPro"/>
</dbReference>
<dbReference type="SUPFAM" id="SSF48239">
    <property type="entry name" value="Terpenoid cyclases/Protein prenyltransferases"/>
    <property type="match status" value="1"/>
</dbReference>
<dbReference type="Pfam" id="PF00207">
    <property type="entry name" value="A2M"/>
    <property type="match status" value="1"/>
</dbReference>
<dbReference type="InterPro" id="IPR013783">
    <property type="entry name" value="Ig-like_fold"/>
</dbReference>
<dbReference type="EMBL" id="JPIU01000049">
    <property type="protein sequence ID" value="KIO42901.1"/>
    <property type="molecule type" value="Genomic_DNA"/>
</dbReference>
<keyword evidence="4" id="KW-0378">Hydrolase</keyword>
<dbReference type="InterPro" id="IPR002890">
    <property type="entry name" value="MG2"/>
</dbReference>
<evidence type="ECO:0000256" key="1">
    <source>
        <dbReference type="ARBA" id="ARBA00006067"/>
    </source>
</evidence>
<dbReference type="InterPro" id="IPR041246">
    <property type="entry name" value="Bact_MG10"/>
</dbReference>
<name>A0A0C3RB69_9PORP</name>
<evidence type="ECO:0000313" key="7">
    <source>
        <dbReference type="Proteomes" id="UP000031980"/>
    </source>
</evidence>
<keyword evidence="7" id="KW-1185">Reference proteome</keyword>
<protein>
    <recommendedName>
        <fullName evidence="5">Alpha-2-macroglobulin domain-containing protein</fullName>
    </recommendedName>
</protein>
<comment type="similarity">
    <text evidence="2">Belongs to the protease inhibitor I39 (alpha-2-macroglobulin) family. Bacterial alpha-2-macroglobulin subfamily.</text>
</comment>
<sequence>MKTIRLLVAILFVLFVTEGFGQSENAEENPRTALTEARKTYEQALKKKNSPLLIKSIILQIKYQSLIDQDSIPTLLSNLESLTATSNNPVEKSILHSLLAELYKSYYINRAFEINRQTPISGYTPEDMKIWTGNIFIEKIFHHIEASLKPSKELIATNSLQYKDILILGKDSREFSPTLYDLLVYRSIKLLSSISYYVSDFFEQKPLTNDKLFAPADEFVQLPLPEEPYNCDQYIIRLYQSLLQVQFNSGQKNTLLWANLQRLNFVSTHITSVNASSLFEKALFELNEEYRNDPLRVEILHTLAQLYLQKNIERLKSKIHIENPENPTKSEEEKETRKALRLCQEGIRLFPHYFRINILKDLETTIKRSRVSVNLLQTVYPGKDQIIHVNYKNTSSIKFELYKLNVKMNDYLTGTSKAYPKEKISTRSYKLPSWLIAYDTTFQIPISRIGLYELIISSQGNTLEKDTLYFSSSHFAGFPRQIKKNTNSLLVCDMESGKPIPGATVNIYNRTGNETYQYISQYRTDKYGMASIPTDHRNTLCFQISSGEDIYGAIHYLPSYYSNYQNPTQLSEVNLFTDRAIYRPGQTIYFCGIAWEANKENSKAIAGKEYTVTFHDANNQEIASKRFTSNEFGSFAGNFTIPKDILNGHVSIRTDGARHFVSVAEYQRPKFEITFDPVTGSYQSGDTITVKGKAKTYSGVSLSDCQVSYTLSKNNFYRFNPKRFISHGEVMTDRNGNFQIRFATDTTTQDTPYTGVYNTYYTVSVTITSPNGETQTKEFTLRIDKTPYQLSIQLPTRWNKHNPLDVEITAVNANGNPLAQTVNYSIAQLKPLSNLKESYSINNAIIEKEILQGVYKTGNNPLHIDLSIYPSGAYLFTAEGSTSNGQKIRRQRIFYLYDPSDKRPPILTYNWLIEEKTTCKPGEEAKITLGSSASDVYVLYEIYDRGQFIQRKRFELTDENITLSVPYKADYGKSIQLLITYVKDRQLFYNAITIKRQEPDKQLDIFTESFRDHLSPGQKEEWSFTVRNKAEQPVFAEFMAGMYDASLDQFASNRWYFNPVLRYYEITPQWDANTLSFNIYRSIDFKSKNYKIPAFKFDRLNLFGLKFNQPIVVRGYAAGRAAKTVMQDAVLEENSVTEYDYAGEYSDEAKSEEQQTPPVQIRQNLQETAFFYPQLRTDSAGNISIRFTVPEATTTWRFMALAHTPDMDFGQLEKSVLTNKNFMVSTNLPRFVRTGDQVILKATVNNLSPSQQQGNIYLELFDPITDKTISRQTQSFNVATDQNQTFSFSFTVPEGFDMLGCRTVASSSLFSDGEQQVIAVVPNEIAITRTLPIYMIRKGEETFAMNLPKKITPYRLTLEMTANPIWYAVLALPSINTPQTDNVTEITASYYVSTLATAIANANPEITRTIKEWLRKPGNTLTSPLEKNEELKSILLQLTPWVREAQNETGQMHLLGELLDINRQNYIRKQALTQLARLQNSDGGWSWFKGSKSNTFITENVLEAMARLVRTGATELSQEEKTMQIQALKYLDDQIEREYSEKNEYGYSQLLYLYTRSSFRDIPLTNALEAHKHYLSKFKDSWADLSLYEKALVAMTLYRYGETETAKRILHSLKEYATITPEMGMFWANNRSNLFTNSAIQTQVALMSAFHEIEGDSKDTELMKQWLLRQKQTQNWGSTPTTVDAIYALVLTGKDQLSQQDHLAIKLGNKNINVTPEEAKLGYIKKSYTAKEITSKMTKASITKTTDQASWGGLYLQYFEKLDRITSHSGGVSVNKQLFIEETGKNGKTLIPLADQKLRIGNKINVRITVQTGQDMQFVHLKDLRAGCLEPTEQLSGYRWQNGISYYQETTDAAMNFFFEFLPKGTHVFEYTLWVAQDGVYQGGIATLQCIYAPQYSANSKASILKIEE</sequence>
<dbReference type="GO" id="GO:0008234">
    <property type="term" value="F:cysteine-type peptidase activity"/>
    <property type="evidence" value="ECO:0007669"/>
    <property type="project" value="UniProtKB-KW"/>
</dbReference>
<dbReference type="InterPro" id="IPR051802">
    <property type="entry name" value="YfhM-like"/>
</dbReference>
<dbReference type="Pfam" id="PF17973">
    <property type="entry name" value="bMG10"/>
    <property type="match status" value="1"/>
</dbReference>
<dbReference type="RefSeq" id="WP_041505517.1">
    <property type="nucleotide sequence ID" value="NZ_JPIU01000049.1"/>
</dbReference>
<dbReference type="InterPro" id="IPR008930">
    <property type="entry name" value="Terpenoid_cyclase/PrenylTrfase"/>
</dbReference>
<dbReference type="SMART" id="SM01360">
    <property type="entry name" value="A2M"/>
    <property type="match status" value="1"/>
</dbReference>
<feature type="domain" description="Alpha-2-macroglobulin" evidence="5">
    <location>
        <begin position="1168"/>
        <end position="1258"/>
    </location>
</feature>
<evidence type="ECO:0000313" key="6">
    <source>
        <dbReference type="EMBL" id="KIO42901.1"/>
    </source>
</evidence>
<evidence type="ECO:0000256" key="2">
    <source>
        <dbReference type="ARBA" id="ARBA00010556"/>
    </source>
</evidence>
<evidence type="ECO:0000256" key="4">
    <source>
        <dbReference type="ARBA" id="ARBA00022807"/>
    </source>
</evidence>
<dbReference type="InterPro" id="IPR001599">
    <property type="entry name" value="Macroglobln_a2"/>
</dbReference>
<gene>
    <name evidence="6" type="ORF">BA92_13635</name>
</gene>
<accession>A0A0C3RB69</accession>
<dbReference type="PANTHER" id="PTHR40094">
    <property type="entry name" value="ALPHA-2-MACROGLOBULIN HOMOLOG"/>
    <property type="match status" value="1"/>
</dbReference>
<keyword evidence="3" id="KW-0645">Protease</keyword>
<evidence type="ECO:0000259" key="5">
    <source>
        <dbReference type="SMART" id="SM01360"/>
    </source>
</evidence>
<dbReference type="Proteomes" id="UP000031980">
    <property type="component" value="Unassembled WGS sequence"/>
</dbReference>
<dbReference type="OrthoDB" id="9767116at2"/>
<dbReference type="Gene3D" id="1.50.10.20">
    <property type="match status" value="1"/>
</dbReference>
<comment type="similarity">
    <text evidence="1">Belongs to the peptidase C25 family.</text>
</comment>
<dbReference type="PANTHER" id="PTHR40094:SF1">
    <property type="entry name" value="UBIQUITIN DOMAIN-CONTAINING PROTEIN"/>
    <property type="match status" value="1"/>
</dbReference>
<reference evidence="6 7" key="1">
    <citation type="submission" date="2014-07" db="EMBL/GenBank/DDBJ databases">
        <title>Porphyromonadaceae bacterium OUH 308042 = ATCC BAA-2681 = DSM 28342 draft genome.</title>
        <authorList>
            <person name="Sydenham T.V."/>
            <person name="Hasman H."/>
            <person name="Justensen U.S."/>
        </authorList>
    </citation>
    <scope>NUCLEOTIDE SEQUENCE [LARGE SCALE GENOMIC DNA]</scope>
    <source>
        <strain evidence="6 7">OUH 308042</strain>
    </source>
</reference>
<evidence type="ECO:0000256" key="3">
    <source>
        <dbReference type="ARBA" id="ARBA00022670"/>
    </source>
</evidence>
<keyword evidence="4" id="KW-0788">Thiol protease</keyword>
<dbReference type="Gene3D" id="2.60.40.1930">
    <property type="match status" value="1"/>
</dbReference>
<dbReference type="Gene3D" id="2.60.40.10">
    <property type="entry name" value="Immunoglobulins"/>
    <property type="match status" value="1"/>
</dbReference>
<comment type="caution">
    <text evidence="6">The sequence shown here is derived from an EMBL/GenBank/DDBJ whole genome shotgun (WGS) entry which is preliminary data.</text>
</comment>
<dbReference type="InterPro" id="IPR011625">
    <property type="entry name" value="A2M_N_BRD"/>
</dbReference>
<dbReference type="GO" id="GO:0006508">
    <property type="term" value="P:proteolysis"/>
    <property type="evidence" value="ECO:0007669"/>
    <property type="project" value="UniProtKB-KW"/>
</dbReference>
<organism evidence="6 7">
    <name type="scientific">Sanguibacteroides justesenii</name>
    <dbReference type="NCBI Taxonomy" id="1547597"/>
    <lineage>
        <taxon>Bacteria</taxon>
        <taxon>Pseudomonadati</taxon>
        <taxon>Bacteroidota</taxon>
        <taxon>Bacteroidia</taxon>
        <taxon>Bacteroidales</taxon>
        <taxon>Porphyromonadaceae</taxon>
        <taxon>Sanguibacteroides</taxon>
    </lineage>
</organism>
<dbReference type="Pfam" id="PF01835">
    <property type="entry name" value="MG2"/>
    <property type="match status" value="1"/>
</dbReference>